<dbReference type="Gene3D" id="3.30.420.40">
    <property type="match status" value="2"/>
</dbReference>
<sequence length="520" mass="57480">MSNDYLLAIDNGTQSVRALLFDLHGNLVDKAQVSIDTYQSPQPGWVENDPEDFWHALSRACQHLWANTSVPKSAIKGVVITTQRGTVVNLDADGKPLRPAILWLDQRRADKLPKLSWWWRLLFRAIGMHNTLQHFLHEAEANWIAQHQPDIWARTHKFLLLSGYLNYRFTGRYVDAIGSQVGYVPFDYKKGCWAPRHDWKWQAMPITPSMLPELAASGTIIGKVTAQTAADTGIPEGLPVIAGAADKACEVLGAGCISPETACLSFGTAATINTTTERYVEATPFVPPYPAALPGHYNTEVQITRGFWMVSWFKEQFGLQERLTAESSGVAVESLFDDLVNAVPPGAQGLMLQPFWNPGIKVPGPEAKGAIIGFGDVHTRAHLYRAILEGLAYALREAGERIATRSGVAIKRVRISGGGSQSDAAMQITADVFNLPCERPHLYETSGLGAAILGAVALGLHPDFDSAIRNMTRVGKVFEPVAEHAAIYQQLYPRVYKRMYERLQPLYHAIREITGYPRRA</sequence>
<keyword evidence="7" id="KW-1185">Reference proteome</keyword>
<dbReference type="CDD" id="cd07779">
    <property type="entry name" value="ASKHA_NBD_FGGY_YgcE-like"/>
    <property type="match status" value="1"/>
</dbReference>
<organism evidence="6 7">
    <name type="scientific">Chitinimonas prasina</name>
    <dbReference type="NCBI Taxonomy" id="1434937"/>
    <lineage>
        <taxon>Bacteria</taxon>
        <taxon>Pseudomonadati</taxon>
        <taxon>Pseudomonadota</taxon>
        <taxon>Betaproteobacteria</taxon>
        <taxon>Neisseriales</taxon>
        <taxon>Chitinibacteraceae</taxon>
        <taxon>Chitinimonas</taxon>
    </lineage>
</organism>
<accession>A0ABQ5YGU9</accession>
<comment type="similarity">
    <text evidence="1">Belongs to the FGGY kinase family.</text>
</comment>
<dbReference type="InterPro" id="IPR050406">
    <property type="entry name" value="FGGY_Carb_Kinase"/>
</dbReference>
<dbReference type="Proteomes" id="UP001156706">
    <property type="component" value="Unassembled WGS sequence"/>
</dbReference>
<evidence type="ECO:0000259" key="4">
    <source>
        <dbReference type="Pfam" id="PF00370"/>
    </source>
</evidence>
<keyword evidence="3 6" id="KW-0418">Kinase</keyword>
<comment type="caution">
    <text evidence="6">The sequence shown here is derived from an EMBL/GenBank/DDBJ whole genome shotgun (WGS) entry which is preliminary data.</text>
</comment>
<proteinExistence type="inferred from homology"/>
<evidence type="ECO:0000256" key="2">
    <source>
        <dbReference type="ARBA" id="ARBA00022679"/>
    </source>
</evidence>
<dbReference type="PANTHER" id="PTHR43095:SF5">
    <property type="entry name" value="XYLULOSE KINASE"/>
    <property type="match status" value="1"/>
</dbReference>
<keyword evidence="2" id="KW-0808">Transferase</keyword>
<dbReference type="PIRSF" id="PIRSF000538">
    <property type="entry name" value="GlpK"/>
    <property type="match status" value="1"/>
</dbReference>
<dbReference type="PANTHER" id="PTHR43095">
    <property type="entry name" value="SUGAR KINASE"/>
    <property type="match status" value="1"/>
</dbReference>
<evidence type="ECO:0000259" key="5">
    <source>
        <dbReference type="Pfam" id="PF02782"/>
    </source>
</evidence>
<name>A0ABQ5YGU9_9NEIS</name>
<dbReference type="InterPro" id="IPR018485">
    <property type="entry name" value="FGGY_C"/>
</dbReference>
<dbReference type="InterPro" id="IPR043129">
    <property type="entry name" value="ATPase_NBD"/>
</dbReference>
<evidence type="ECO:0000313" key="6">
    <source>
        <dbReference type="EMBL" id="GLR14235.1"/>
    </source>
</evidence>
<reference evidence="7" key="1">
    <citation type="journal article" date="2019" name="Int. J. Syst. Evol. Microbiol.">
        <title>The Global Catalogue of Microorganisms (GCM) 10K type strain sequencing project: providing services to taxonomists for standard genome sequencing and annotation.</title>
        <authorList>
            <consortium name="The Broad Institute Genomics Platform"/>
            <consortium name="The Broad Institute Genome Sequencing Center for Infectious Disease"/>
            <person name="Wu L."/>
            <person name="Ma J."/>
        </authorList>
    </citation>
    <scope>NUCLEOTIDE SEQUENCE [LARGE SCALE GENOMIC DNA]</scope>
    <source>
        <strain evidence="7">NBRC 110044</strain>
    </source>
</reference>
<evidence type="ECO:0000313" key="7">
    <source>
        <dbReference type="Proteomes" id="UP001156706"/>
    </source>
</evidence>
<dbReference type="Pfam" id="PF00370">
    <property type="entry name" value="FGGY_N"/>
    <property type="match status" value="1"/>
</dbReference>
<gene>
    <name evidence="6" type="ORF">GCM10007907_30250</name>
</gene>
<feature type="domain" description="Carbohydrate kinase FGGY N-terminal" evidence="4">
    <location>
        <begin position="5"/>
        <end position="253"/>
    </location>
</feature>
<dbReference type="Pfam" id="PF02782">
    <property type="entry name" value="FGGY_C"/>
    <property type="match status" value="1"/>
</dbReference>
<dbReference type="RefSeq" id="WP_284197321.1">
    <property type="nucleotide sequence ID" value="NZ_BSOG01000004.1"/>
</dbReference>
<dbReference type="InterPro" id="IPR018484">
    <property type="entry name" value="FGGY_N"/>
</dbReference>
<dbReference type="EMBL" id="BSOG01000004">
    <property type="protein sequence ID" value="GLR14235.1"/>
    <property type="molecule type" value="Genomic_DNA"/>
</dbReference>
<dbReference type="SUPFAM" id="SSF53067">
    <property type="entry name" value="Actin-like ATPase domain"/>
    <property type="match status" value="2"/>
</dbReference>
<protein>
    <submittedName>
        <fullName evidence="6">Carbohydrate kinase</fullName>
    </submittedName>
</protein>
<evidence type="ECO:0000256" key="3">
    <source>
        <dbReference type="ARBA" id="ARBA00022777"/>
    </source>
</evidence>
<dbReference type="InterPro" id="IPR000577">
    <property type="entry name" value="Carb_kinase_FGGY"/>
</dbReference>
<feature type="domain" description="Carbohydrate kinase FGGY C-terminal" evidence="5">
    <location>
        <begin position="264"/>
        <end position="458"/>
    </location>
</feature>
<dbReference type="GO" id="GO:0016301">
    <property type="term" value="F:kinase activity"/>
    <property type="evidence" value="ECO:0007669"/>
    <property type="project" value="UniProtKB-KW"/>
</dbReference>
<evidence type="ECO:0000256" key="1">
    <source>
        <dbReference type="ARBA" id="ARBA00009156"/>
    </source>
</evidence>